<evidence type="ECO:0000256" key="1">
    <source>
        <dbReference type="SAM" id="MobiDB-lite"/>
    </source>
</evidence>
<gene>
    <name evidence="2" type="ORF">CGI_10014856</name>
</gene>
<proteinExistence type="predicted"/>
<feature type="region of interest" description="Disordered" evidence="1">
    <location>
        <begin position="27"/>
        <end position="66"/>
    </location>
</feature>
<dbReference type="AlphaFoldDB" id="K1Q7E0"/>
<reference evidence="2" key="1">
    <citation type="journal article" date="2012" name="Nature">
        <title>The oyster genome reveals stress adaptation and complexity of shell formation.</title>
        <authorList>
            <person name="Zhang G."/>
            <person name="Fang X."/>
            <person name="Guo X."/>
            <person name="Li L."/>
            <person name="Luo R."/>
            <person name="Xu F."/>
            <person name="Yang P."/>
            <person name="Zhang L."/>
            <person name="Wang X."/>
            <person name="Qi H."/>
            <person name="Xiong Z."/>
            <person name="Que H."/>
            <person name="Xie Y."/>
            <person name="Holland P.W."/>
            <person name="Paps J."/>
            <person name="Zhu Y."/>
            <person name="Wu F."/>
            <person name="Chen Y."/>
            <person name="Wang J."/>
            <person name="Peng C."/>
            <person name="Meng J."/>
            <person name="Yang L."/>
            <person name="Liu J."/>
            <person name="Wen B."/>
            <person name="Zhang N."/>
            <person name="Huang Z."/>
            <person name="Zhu Q."/>
            <person name="Feng Y."/>
            <person name="Mount A."/>
            <person name="Hedgecock D."/>
            <person name="Xu Z."/>
            <person name="Liu Y."/>
            <person name="Domazet-Loso T."/>
            <person name="Du Y."/>
            <person name="Sun X."/>
            <person name="Zhang S."/>
            <person name="Liu B."/>
            <person name="Cheng P."/>
            <person name="Jiang X."/>
            <person name="Li J."/>
            <person name="Fan D."/>
            <person name="Wang W."/>
            <person name="Fu W."/>
            <person name="Wang T."/>
            <person name="Wang B."/>
            <person name="Zhang J."/>
            <person name="Peng Z."/>
            <person name="Li Y."/>
            <person name="Li N."/>
            <person name="Wang J."/>
            <person name="Chen M."/>
            <person name="He Y."/>
            <person name="Tan F."/>
            <person name="Song X."/>
            <person name="Zheng Q."/>
            <person name="Huang R."/>
            <person name="Yang H."/>
            <person name="Du X."/>
            <person name="Chen L."/>
            <person name="Yang M."/>
            <person name="Gaffney P.M."/>
            <person name="Wang S."/>
            <person name="Luo L."/>
            <person name="She Z."/>
            <person name="Ming Y."/>
            <person name="Huang W."/>
            <person name="Zhang S."/>
            <person name="Huang B."/>
            <person name="Zhang Y."/>
            <person name="Qu T."/>
            <person name="Ni P."/>
            <person name="Miao G."/>
            <person name="Wang J."/>
            <person name="Wang Q."/>
            <person name="Steinberg C.E."/>
            <person name="Wang H."/>
            <person name="Li N."/>
            <person name="Qian L."/>
            <person name="Zhang G."/>
            <person name="Li Y."/>
            <person name="Yang H."/>
            <person name="Liu X."/>
            <person name="Wang J."/>
            <person name="Yin Y."/>
            <person name="Wang J."/>
        </authorList>
    </citation>
    <scope>NUCLEOTIDE SEQUENCE [LARGE SCALE GENOMIC DNA]</scope>
    <source>
        <strain evidence="2">05x7-T-G4-1.051#20</strain>
    </source>
</reference>
<evidence type="ECO:0000313" key="2">
    <source>
        <dbReference type="EMBL" id="EKC32662.1"/>
    </source>
</evidence>
<organism evidence="2">
    <name type="scientific">Magallana gigas</name>
    <name type="common">Pacific oyster</name>
    <name type="synonym">Crassostrea gigas</name>
    <dbReference type="NCBI Taxonomy" id="29159"/>
    <lineage>
        <taxon>Eukaryota</taxon>
        <taxon>Metazoa</taxon>
        <taxon>Spiralia</taxon>
        <taxon>Lophotrochozoa</taxon>
        <taxon>Mollusca</taxon>
        <taxon>Bivalvia</taxon>
        <taxon>Autobranchia</taxon>
        <taxon>Pteriomorphia</taxon>
        <taxon>Ostreida</taxon>
        <taxon>Ostreoidea</taxon>
        <taxon>Ostreidae</taxon>
        <taxon>Magallana</taxon>
    </lineage>
</organism>
<dbReference type="HOGENOM" id="CLU_2471265_0_0_1"/>
<dbReference type="EMBL" id="JH817036">
    <property type="protein sequence ID" value="EKC32662.1"/>
    <property type="molecule type" value="Genomic_DNA"/>
</dbReference>
<sequence length="88" mass="10328">MYDPEYPEDLGFTASPRFREKNRIDVRENEPQITVRRQQPLEAPTERDEGGYKNPDTSFKKPPNYIKSVTPGLKKFGWTTRKLQCLPK</sequence>
<name>K1Q7E0_MAGGI</name>
<protein>
    <submittedName>
        <fullName evidence="2">Uncharacterized protein</fullName>
    </submittedName>
</protein>
<accession>K1Q7E0</accession>
<dbReference type="InParanoid" id="K1Q7E0"/>